<reference evidence="3" key="1">
    <citation type="submission" date="2018-12" db="EMBL/GenBank/DDBJ databases">
        <title>Novel natural products biosynthetic potential of the class Ktedonobacteria.</title>
        <authorList>
            <person name="Zheng Y."/>
            <person name="Saitou A."/>
            <person name="Wang C.M."/>
            <person name="Toyoda A."/>
            <person name="Minakuchi Y."/>
            <person name="Sekiguchi Y."/>
            <person name="Ueda K."/>
            <person name="Takano H."/>
            <person name="Sakai Y."/>
            <person name="Yokota A."/>
            <person name="Yabe S."/>
        </authorList>
    </citation>
    <scope>NUCLEOTIDE SEQUENCE</scope>
    <source>
        <strain evidence="3">COM3</strain>
    </source>
</reference>
<evidence type="ECO:0008006" key="5">
    <source>
        <dbReference type="Google" id="ProtNLM"/>
    </source>
</evidence>
<name>A0A455SYE2_9CHLR</name>
<proteinExistence type="predicted"/>
<keyword evidence="1" id="KW-0732">Signal</keyword>
<protein>
    <recommendedName>
        <fullName evidence="5">Secreted protein</fullName>
    </recommendedName>
</protein>
<accession>A0A455SYE2</accession>
<dbReference type="EMBL" id="AP019376">
    <property type="protein sequence ID" value="BBH90174.1"/>
    <property type="molecule type" value="Genomic_DNA"/>
</dbReference>
<sequence length="75" mass="8180">MLFFFCHSFLLCALFRANAWYAGCSPSEVRKAKVSGTVATQWDVWDMAVEAVQDLKVLACSTNQGQVAVSEEGGC</sequence>
<gene>
    <name evidence="2" type="ORF">KTC_48600</name>
    <name evidence="3" type="ORF">KTC_49250</name>
    <name evidence="4" type="ORF">KTC_49900</name>
</gene>
<evidence type="ECO:0000313" key="4">
    <source>
        <dbReference type="EMBL" id="BBH90239.1"/>
    </source>
</evidence>
<dbReference type="AlphaFoldDB" id="A0A455SYE2"/>
<evidence type="ECO:0000313" key="2">
    <source>
        <dbReference type="EMBL" id="BBH90109.1"/>
    </source>
</evidence>
<feature type="chain" id="PRO_5036354707" description="Secreted protein" evidence="1">
    <location>
        <begin position="23"/>
        <end position="75"/>
    </location>
</feature>
<organism evidence="3">
    <name type="scientific">Thermosporothrix sp. COM3</name>
    <dbReference type="NCBI Taxonomy" id="2490863"/>
    <lineage>
        <taxon>Bacteria</taxon>
        <taxon>Bacillati</taxon>
        <taxon>Chloroflexota</taxon>
        <taxon>Ktedonobacteria</taxon>
        <taxon>Ktedonobacterales</taxon>
        <taxon>Thermosporotrichaceae</taxon>
        <taxon>Thermosporothrix</taxon>
    </lineage>
</organism>
<evidence type="ECO:0000313" key="3">
    <source>
        <dbReference type="EMBL" id="BBH90174.1"/>
    </source>
</evidence>
<dbReference type="EMBL" id="AP019376">
    <property type="protein sequence ID" value="BBH90109.1"/>
    <property type="molecule type" value="Genomic_DNA"/>
</dbReference>
<evidence type="ECO:0000256" key="1">
    <source>
        <dbReference type="SAM" id="SignalP"/>
    </source>
</evidence>
<feature type="signal peptide" evidence="1">
    <location>
        <begin position="1"/>
        <end position="22"/>
    </location>
</feature>
<dbReference type="EMBL" id="AP019376">
    <property type="protein sequence ID" value="BBH90239.1"/>
    <property type="molecule type" value="Genomic_DNA"/>
</dbReference>